<name>A0ABV1KBA9_9PSEU</name>
<sequence length="297" mass="32269">MTISNTPAGRLLEIFDEFRGVGTSHFREIWAITLDHAVGSSTEVRNMGEVAHLLRQVELTTLGLSESELGYDTAGLLHAYPQWAAAIFEWNITIHEGHRYASTGILSREARDALASTHNTLRSAAREGVLPRNSRDEILTQVSETISEVLGQVQTEDQLPEWSRIQLAAKLTEVREAIRNIRFRGDQAVGDALIGAVASFGTMEDPKRHLPNHGAKSPLHIRIESWSTTLKTTAQNYYSALASPLAISYFLATSDPLGAGLILATQSPEAIAKATQALLGRSDPQITDGSDGSTSAE</sequence>
<keyword evidence="2" id="KW-1185">Reference proteome</keyword>
<comment type="caution">
    <text evidence="1">The sequence shown here is derived from an EMBL/GenBank/DDBJ whole genome shotgun (WGS) entry which is preliminary data.</text>
</comment>
<accession>A0ABV1KBA9</accession>
<evidence type="ECO:0000313" key="2">
    <source>
        <dbReference type="Proteomes" id="UP001494902"/>
    </source>
</evidence>
<dbReference type="Proteomes" id="UP001494902">
    <property type="component" value="Unassembled WGS sequence"/>
</dbReference>
<evidence type="ECO:0008006" key="3">
    <source>
        <dbReference type="Google" id="ProtNLM"/>
    </source>
</evidence>
<organism evidence="1 2">
    <name type="scientific">Pseudonocardia nematodicida</name>
    <dbReference type="NCBI Taxonomy" id="1206997"/>
    <lineage>
        <taxon>Bacteria</taxon>
        <taxon>Bacillati</taxon>
        <taxon>Actinomycetota</taxon>
        <taxon>Actinomycetes</taxon>
        <taxon>Pseudonocardiales</taxon>
        <taxon>Pseudonocardiaceae</taxon>
        <taxon>Pseudonocardia</taxon>
    </lineage>
</organism>
<protein>
    <recommendedName>
        <fullName evidence="3">DUF222 domain-containing protein</fullName>
    </recommendedName>
</protein>
<evidence type="ECO:0000313" key="1">
    <source>
        <dbReference type="EMBL" id="MEQ3551164.1"/>
    </source>
</evidence>
<reference evidence="1 2" key="1">
    <citation type="submission" date="2024-03" db="EMBL/GenBank/DDBJ databases">
        <title>Draft genome sequence of Pseudonocardia nematodicida JCM 31783.</title>
        <authorList>
            <person name="Butdee W."/>
            <person name="Duangmal K."/>
        </authorList>
    </citation>
    <scope>NUCLEOTIDE SEQUENCE [LARGE SCALE GENOMIC DNA]</scope>
    <source>
        <strain evidence="1 2">JCM 31783</strain>
    </source>
</reference>
<dbReference type="EMBL" id="JBEDNQ010000004">
    <property type="protein sequence ID" value="MEQ3551164.1"/>
    <property type="molecule type" value="Genomic_DNA"/>
</dbReference>
<proteinExistence type="predicted"/>
<gene>
    <name evidence="1" type="ORF">WIS52_11845</name>
</gene>
<dbReference type="RefSeq" id="WP_349298230.1">
    <property type="nucleotide sequence ID" value="NZ_JBEDNQ010000004.1"/>
</dbReference>